<sequence length="513" mass="58412">MLILLLVVLLIILAYLFITKNHDYWKKRNVKHDPPVPCFGNHFRNIMGFKSIVEISNELYNKYPEEKVVGYYRGRTPTLIVRDLDIVKHILNVDFAHFYPRGLGRNANLEPLFLNLFHADGDTWKLSRKRLTAAFTTAKLKAMFPLIIRCAEKLQLVGENIVLNGGECDIREIMARFTTEFIGACGFGIEMDTINNEHSLFRNLGKKIFTSTYTDMIIMALYELFPEFRSIIQIPDREVNNSITEIFLNIRNQRDGKPSGRNDFIDLLLDLESKGKIYGESVEKLKEDGTPMKVEMEMDLKLMTAQVFIFFAAGFETSSSATSFTLHQLAYHPEIQEKIQDEIDYILLKYNNKLSYDTVAQMPLLAMAFKEAMRIFPSLGILNRVCAKRYTIEDLGITIDPGVKIIVPVQAIQNDEKYFENPTAFQPERFSANEGVRHTYAYLPFGEGPRACIGARLGEMQSLAGLAAILQKFTVEPASATKREIDVEHKSNIVQGIKGGLPLKLKLRNAKVT</sequence>
<gene>
    <name evidence="1" type="ORF">K1T71_004676</name>
</gene>
<organism evidence="1 2">
    <name type="scientific">Dendrolimus kikuchii</name>
    <dbReference type="NCBI Taxonomy" id="765133"/>
    <lineage>
        <taxon>Eukaryota</taxon>
        <taxon>Metazoa</taxon>
        <taxon>Ecdysozoa</taxon>
        <taxon>Arthropoda</taxon>
        <taxon>Hexapoda</taxon>
        <taxon>Insecta</taxon>
        <taxon>Pterygota</taxon>
        <taxon>Neoptera</taxon>
        <taxon>Endopterygota</taxon>
        <taxon>Lepidoptera</taxon>
        <taxon>Glossata</taxon>
        <taxon>Ditrysia</taxon>
        <taxon>Bombycoidea</taxon>
        <taxon>Lasiocampidae</taxon>
        <taxon>Dendrolimus</taxon>
    </lineage>
</organism>
<accession>A0ACC1D8A5</accession>
<evidence type="ECO:0000313" key="2">
    <source>
        <dbReference type="Proteomes" id="UP000824533"/>
    </source>
</evidence>
<dbReference type="Proteomes" id="UP000824533">
    <property type="component" value="Linkage Group LG07"/>
</dbReference>
<name>A0ACC1D8A5_9NEOP</name>
<comment type="caution">
    <text evidence="1">The sequence shown here is derived from an EMBL/GenBank/DDBJ whole genome shotgun (WGS) entry which is preliminary data.</text>
</comment>
<reference evidence="1 2" key="1">
    <citation type="journal article" date="2021" name="Front. Genet.">
        <title>Chromosome-Level Genome Assembly Reveals Significant Gene Expansion in the Toll and IMD Signaling Pathways of Dendrolimus kikuchii.</title>
        <authorList>
            <person name="Zhou J."/>
            <person name="Wu P."/>
            <person name="Xiong Z."/>
            <person name="Liu N."/>
            <person name="Zhao N."/>
            <person name="Ji M."/>
            <person name="Qiu Y."/>
            <person name="Yang B."/>
        </authorList>
    </citation>
    <scope>NUCLEOTIDE SEQUENCE [LARGE SCALE GENOMIC DNA]</scope>
    <source>
        <strain evidence="1">Ann1</strain>
    </source>
</reference>
<protein>
    <submittedName>
        <fullName evidence="1">Uncharacterized protein</fullName>
    </submittedName>
</protein>
<dbReference type="EMBL" id="CM034393">
    <property type="protein sequence ID" value="KAJ0180085.1"/>
    <property type="molecule type" value="Genomic_DNA"/>
</dbReference>
<proteinExistence type="predicted"/>
<keyword evidence="2" id="KW-1185">Reference proteome</keyword>
<evidence type="ECO:0000313" key="1">
    <source>
        <dbReference type="EMBL" id="KAJ0180085.1"/>
    </source>
</evidence>